<dbReference type="STRING" id="2018661.A0A2A2J9E7"/>
<feature type="domain" description="JmjC" evidence="2">
    <location>
        <begin position="118"/>
        <end position="286"/>
    </location>
</feature>
<evidence type="ECO:0000313" key="3">
    <source>
        <dbReference type="EMBL" id="PAV58398.1"/>
    </source>
</evidence>
<dbReference type="PANTHER" id="PTHR12480">
    <property type="entry name" value="ARGININE DEMETHYLASE AND LYSYL-HYDROXYLASE JMJD"/>
    <property type="match status" value="1"/>
</dbReference>
<keyword evidence="4" id="KW-1185">Reference proteome</keyword>
<accession>A0A2A2J9E7</accession>
<protein>
    <recommendedName>
        <fullName evidence="2">JmjC domain-containing protein</fullName>
    </recommendedName>
</protein>
<dbReference type="EMBL" id="LIAE01010584">
    <property type="protein sequence ID" value="PAV58398.1"/>
    <property type="molecule type" value="Genomic_DNA"/>
</dbReference>
<gene>
    <name evidence="3" type="ORF">WR25_23939</name>
</gene>
<dbReference type="InterPro" id="IPR050910">
    <property type="entry name" value="JMJD6_ArgDemeth/LysHydrox"/>
</dbReference>
<dbReference type="PANTHER" id="PTHR12480:SF21">
    <property type="entry name" value="JMJC DOMAIN-CONTAINING PROTEIN 8"/>
    <property type="match status" value="1"/>
</dbReference>
<feature type="signal peptide" evidence="1">
    <location>
        <begin position="1"/>
        <end position="20"/>
    </location>
</feature>
<dbReference type="GO" id="GO:0000987">
    <property type="term" value="F:cis-regulatory region sequence-specific DNA binding"/>
    <property type="evidence" value="ECO:0007669"/>
    <property type="project" value="TreeGrafter"/>
</dbReference>
<proteinExistence type="predicted"/>
<dbReference type="AlphaFoldDB" id="A0A2A2J9E7"/>
<dbReference type="SUPFAM" id="SSF51197">
    <property type="entry name" value="Clavaminate synthase-like"/>
    <property type="match status" value="1"/>
</dbReference>
<dbReference type="PROSITE" id="PS51184">
    <property type="entry name" value="JMJC"/>
    <property type="match status" value="1"/>
</dbReference>
<dbReference type="Proteomes" id="UP000218231">
    <property type="component" value="Unassembled WGS sequence"/>
</dbReference>
<dbReference type="OrthoDB" id="438164at2759"/>
<dbReference type="GO" id="GO:0005634">
    <property type="term" value="C:nucleus"/>
    <property type="evidence" value="ECO:0007669"/>
    <property type="project" value="TreeGrafter"/>
</dbReference>
<dbReference type="Gene3D" id="2.60.120.650">
    <property type="entry name" value="Cupin"/>
    <property type="match status" value="1"/>
</dbReference>
<evidence type="ECO:0000259" key="2">
    <source>
        <dbReference type="PROSITE" id="PS51184"/>
    </source>
</evidence>
<dbReference type="InterPro" id="IPR003347">
    <property type="entry name" value="JmjC_dom"/>
</dbReference>
<evidence type="ECO:0000256" key="1">
    <source>
        <dbReference type="SAM" id="SignalP"/>
    </source>
</evidence>
<feature type="chain" id="PRO_5012290850" description="JmjC domain-containing protein" evidence="1">
    <location>
        <begin position="21"/>
        <end position="286"/>
    </location>
</feature>
<sequence>MKYQIWLLYHTVFFTSLVFGLDQCLNRDEECGSVDEQRQNENVIDHGGWRTNRQNVVGLEGPCNIPRLDAQHLSQGEFLKKYAYAEPIIIYNIDNSEFARLTERQKMLEDWREERVVLSSANTYSYTRVPSTFGDYLETHLRPQSLESLGNETLYLFGDIDPTTWKPLLDKYRQPQYKLPGHTAALSFGLAGAGTGVPFHFHGPGFAEVVHGSKRWFLYEPDREINFNPDKSTLEWYLHEYPKLPEEEKPRECLLRPEEAIYFPDKWWHATLNAETSVFISTFLSP</sequence>
<name>A0A2A2J9E7_9BILA</name>
<reference evidence="3 4" key="1">
    <citation type="journal article" date="2017" name="Curr. Biol.">
        <title>Genome architecture and evolution of a unichromosomal asexual nematode.</title>
        <authorList>
            <person name="Fradin H."/>
            <person name="Zegar C."/>
            <person name="Gutwein M."/>
            <person name="Lucas J."/>
            <person name="Kovtun M."/>
            <person name="Corcoran D."/>
            <person name="Baugh L.R."/>
            <person name="Kiontke K."/>
            <person name="Gunsalus K."/>
            <person name="Fitch D.H."/>
            <person name="Piano F."/>
        </authorList>
    </citation>
    <scope>NUCLEOTIDE SEQUENCE [LARGE SCALE GENOMIC DNA]</scope>
    <source>
        <strain evidence="3">PF1309</strain>
    </source>
</reference>
<evidence type="ECO:0000313" key="4">
    <source>
        <dbReference type="Proteomes" id="UP000218231"/>
    </source>
</evidence>
<comment type="caution">
    <text evidence="3">The sequence shown here is derived from an EMBL/GenBank/DDBJ whole genome shotgun (WGS) entry which is preliminary data.</text>
</comment>
<organism evidence="3 4">
    <name type="scientific">Diploscapter pachys</name>
    <dbReference type="NCBI Taxonomy" id="2018661"/>
    <lineage>
        <taxon>Eukaryota</taxon>
        <taxon>Metazoa</taxon>
        <taxon>Ecdysozoa</taxon>
        <taxon>Nematoda</taxon>
        <taxon>Chromadorea</taxon>
        <taxon>Rhabditida</taxon>
        <taxon>Rhabditina</taxon>
        <taxon>Rhabditomorpha</taxon>
        <taxon>Rhabditoidea</taxon>
        <taxon>Rhabditidae</taxon>
        <taxon>Diploscapter</taxon>
    </lineage>
</organism>
<keyword evidence="1" id="KW-0732">Signal</keyword>